<evidence type="ECO:0000313" key="1">
    <source>
        <dbReference type="EMBL" id="KAF6172399.1"/>
    </source>
</evidence>
<organism evidence="1 2">
    <name type="scientific">Kingdonia uniflora</name>
    <dbReference type="NCBI Taxonomy" id="39325"/>
    <lineage>
        <taxon>Eukaryota</taxon>
        <taxon>Viridiplantae</taxon>
        <taxon>Streptophyta</taxon>
        <taxon>Embryophyta</taxon>
        <taxon>Tracheophyta</taxon>
        <taxon>Spermatophyta</taxon>
        <taxon>Magnoliopsida</taxon>
        <taxon>Ranunculales</taxon>
        <taxon>Circaeasteraceae</taxon>
        <taxon>Kingdonia</taxon>
    </lineage>
</organism>
<proteinExistence type="predicted"/>
<reference evidence="1 2" key="1">
    <citation type="journal article" date="2020" name="IScience">
        <title>Genome Sequencing of the Endangered Kingdonia uniflora (Circaeasteraceae, Ranunculales) Reveals Potential Mechanisms of Evolutionary Specialization.</title>
        <authorList>
            <person name="Sun Y."/>
            <person name="Deng T."/>
            <person name="Zhang A."/>
            <person name="Moore M.J."/>
            <person name="Landis J.B."/>
            <person name="Lin N."/>
            <person name="Zhang H."/>
            <person name="Zhang X."/>
            <person name="Huang J."/>
            <person name="Zhang X."/>
            <person name="Sun H."/>
            <person name="Wang H."/>
        </authorList>
    </citation>
    <scope>NUCLEOTIDE SEQUENCE [LARGE SCALE GENOMIC DNA]</scope>
    <source>
        <strain evidence="1">TB1705</strain>
        <tissue evidence="1">Leaf</tissue>
    </source>
</reference>
<dbReference type="EMBL" id="JACGCM010000428">
    <property type="protein sequence ID" value="KAF6172399.1"/>
    <property type="molecule type" value="Genomic_DNA"/>
</dbReference>
<sequence>MVILFYSLYQILQQMRSDTALLTVEEGGSPMRNPSTATEDARLASLISLDDILKQVKDTMRQASVNSLTKSKKNAILASLDELTEQMPSLLDIDHPCAQRQIADARNVVQVILLFNN</sequence>
<gene>
    <name evidence="1" type="ORF">GIB67_025904</name>
</gene>
<dbReference type="AlphaFoldDB" id="A0A7J7NYY8"/>
<comment type="caution">
    <text evidence="1">The sequence shown here is derived from an EMBL/GenBank/DDBJ whole genome shotgun (WGS) entry which is preliminary data.</text>
</comment>
<keyword evidence="2" id="KW-1185">Reference proteome</keyword>
<dbReference type="Proteomes" id="UP000541444">
    <property type="component" value="Unassembled WGS sequence"/>
</dbReference>
<accession>A0A7J7NYY8</accession>
<evidence type="ECO:0000313" key="2">
    <source>
        <dbReference type="Proteomes" id="UP000541444"/>
    </source>
</evidence>
<dbReference type="OrthoDB" id="3176171at2759"/>
<name>A0A7J7NYY8_9MAGN</name>
<protein>
    <submittedName>
        <fullName evidence="1">Uncharacterized protein</fullName>
    </submittedName>
</protein>